<reference evidence="3" key="2">
    <citation type="submission" date="2020-10" db="UniProtKB">
        <authorList>
            <consortium name="WormBaseParasite"/>
        </authorList>
    </citation>
    <scope>IDENTIFICATION</scope>
</reference>
<feature type="domain" description="RNase NYN" evidence="1">
    <location>
        <begin position="26"/>
        <end position="126"/>
    </location>
</feature>
<keyword evidence="2" id="KW-1185">Reference proteome</keyword>
<accession>A0A7E4VA35</accession>
<evidence type="ECO:0000259" key="1">
    <source>
        <dbReference type="Pfam" id="PF11977"/>
    </source>
</evidence>
<proteinExistence type="predicted"/>
<sequence>MANFREVIESKRAKCEARNDPMILALLAGVFLNHGLNFRIVVPKLATSDESSTNMFVDILDELVQCGLVIRPTTPDKEEDDRAMLQLADRYGAVIISQDNFRNHYEEFGNLIHTNVIGYKNVRNDKFSIEILKERLTVERRFCLNANSSDFYAQPTDPQYAKVKKGLTKFPQINPNMHEKIGALNLFIHEYLCQVINFCRPNTEPVDFMRNCDDYVITSFSDFKDRHRTSLQKPANKI</sequence>
<evidence type="ECO:0000313" key="2">
    <source>
        <dbReference type="Proteomes" id="UP000492821"/>
    </source>
</evidence>
<dbReference type="Pfam" id="PF11977">
    <property type="entry name" value="RNase_Zc3h12a"/>
    <property type="match status" value="1"/>
</dbReference>
<dbReference type="Gene3D" id="3.40.50.11980">
    <property type="match status" value="1"/>
</dbReference>
<dbReference type="InterPro" id="IPR021869">
    <property type="entry name" value="RNase_Zc3h12_NYN"/>
</dbReference>
<dbReference type="WBParaSite" id="Pan_g18352.t1">
    <property type="protein sequence ID" value="Pan_g18352.t1"/>
    <property type="gene ID" value="Pan_g18352"/>
</dbReference>
<dbReference type="AlphaFoldDB" id="A0A7E4VA35"/>
<dbReference type="Proteomes" id="UP000492821">
    <property type="component" value="Unassembled WGS sequence"/>
</dbReference>
<name>A0A7E4VA35_PANRE</name>
<evidence type="ECO:0000313" key="3">
    <source>
        <dbReference type="WBParaSite" id="Pan_g18352.t1"/>
    </source>
</evidence>
<protein>
    <submittedName>
        <fullName evidence="3">RNase NYN domain-containing protein</fullName>
    </submittedName>
</protein>
<reference evidence="2" key="1">
    <citation type="journal article" date="2013" name="Genetics">
        <title>The draft genome and transcriptome of Panagrellus redivivus are shaped by the harsh demands of a free-living lifestyle.</title>
        <authorList>
            <person name="Srinivasan J."/>
            <person name="Dillman A.R."/>
            <person name="Macchietto M.G."/>
            <person name="Heikkinen L."/>
            <person name="Lakso M."/>
            <person name="Fracchia K.M."/>
            <person name="Antoshechkin I."/>
            <person name="Mortazavi A."/>
            <person name="Wong G."/>
            <person name="Sternberg P.W."/>
        </authorList>
    </citation>
    <scope>NUCLEOTIDE SEQUENCE [LARGE SCALE GENOMIC DNA]</scope>
    <source>
        <strain evidence="2">MT8872</strain>
    </source>
</reference>
<organism evidence="2 3">
    <name type="scientific">Panagrellus redivivus</name>
    <name type="common">Microworm</name>
    <dbReference type="NCBI Taxonomy" id="6233"/>
    <lineage>
        <taxon>Eukaryota</taxon>
        <taxon>Metazoa</taxon>
        <taxon>Ecdysozoa</taxon>
        <taxon>Nematoda</taxon>
        <taxon>Chromadorea</taxon>
        <taxon>Rhabditida</taxon>
        <taxon>Tylenchina</taxon>
        <taxon>Panagrolaimomorpha</taxon>
        <taxon>Panagrolaimoidea</taxon>
        <taxon>Panagrolaimidae</taxon>
        <taxon>Panagrellus</taxon>
    </lineage>
</organism>